<evidence type="ECO:0008006" key="3">
    <source>
        <dbReference type="Google" id="ProtNLM"/>
    </source>
</evidence>
<dbReference type="OrthoDB" id="3035143at2"/>
<dbReference type="EMBL" id="CP000853">
    <property type="protein sequence ID" value="ABW17908.1"/>
    <property type="molecule type" value="Genomic_DNA"/>
</dbReference>
<name>A8ML91_ALKOO</name>
<evidence type="ECO:0000313" key="2">
    <source>
        <dbReference type="Proteomes" id="UP000000269"/>
    </source>
</evidence>
<dbReference type="AlphaFoldDB" id="A8ML91"/>
<protein>
    <recommendedName>
        <fullName evidence="3">DUF4468 domain-containing protein</fullName>
    </recommendedName>
</protein>
<gene>
    <name evidence="1" type="ordered locus">Clos_0346</name>
</gene>
<accession>A8ML91</accession>
<reference evidence="2" key="1">
    <citation type="submission" date="2007-10" db="EMBL/GenBank/DDBJ databases">
        <title>Complete genome of Alkaliphilus oremlandii OhILAs.</title>
        <authorList>
            <person name="Copeland A."/>
            <person name="Lucas S."/>
            <person name="Lapidus A."/>
            <person name="Barry K."/>
            <person name="Detter J.C."/>
            <person name="Glavina del Rio T."/>
            <person name="Hammon N."/>
            <person name="Israni S."/>
            <person name="Dalin E."/>
            <person name="Tice H."/>
            <person name="Pitluck S."/>
            <person name="Chain P."/>
            <person name="Malfatti S."/>
            <person name="Shin M."/>
            <person name="Vergez L."/>
            <person name="Schmutz J."/>
            <person name="Larimer F."/>
            <person name="Land M."/>
            <person name="Hauser L."/>
            <person name="Kyrpides N."/>
            <person name="Mikhailova N."/>
            <person name="Stolz J.F."/>
            <person name="Dawson A."/>
            <person name="Fisher E."/>
            <person name="Crable B."/>
            <person name="Perera E."/>
            <person name="Lisak J."/>
            <person name="Ranganathan M."/>
            <person name="Basu P."/>
            <person name="Richardson P."/>
        </authorList>
    </citation>
    <scope>NUCLEOTIDE SEQUENCE [LARGE SCALE GENOMIC DNA]</scope>
    <source>
        <strain evidence="2">OhILAs</strain>
    </source>
</reference>
<dbReference type="RefSeq" id="WP_012158223.1">
    <property type="nucleotide sequence ID" value="NC_009922.1"/>
</dbReference>
<evidence type="ECO:0000313" key="1">
    <source>
        <dbReference type="EMBL" id="ABW17908.1"/>
    </source>
</evidence>
<keyword evidence="2" id="KW-1185">Reference proteome</keyword>
<dbReference type="Proteomes" id="UP000000269">
    <property type="component" value="Chromosome"/>
</dbReference>
<sequence length="194" mass="22374">MIKVKYFLLGLIILILCFPTIGCKKLSHPINKIEATPAEMNYAHDNSDKIHLQKDILDIDQPEIAEYLSYDSSRETKFLYIAHLKIFKEFGTENEGFVLLYPGENILNFRITKTTGTITGAVDGPFISFDLDLSRNTILRKESISAPHYGAYERPEFAEHSNKVIEITDERMIEIGNYFYELMARFEDIIQNPK</sequence>
<proteinExistence type="predicted"/>
<organism evidence="1 2">
    <name type="scientific">Alkaliphilus oremlandii (strain OhILAs)</name>
    <name type="common">Clostridium oremlandii (strain OhILAs)</name>
    <dbReference type="NCBI Taxonomy" id="350688"/>
    <lineage>
        <taxon>Bacteria</taxon>
        <taxon>Bacillati</taxon>
        <taxon>Bacillota</taxon>
        <taxon>Clostridia</taxon>
        <taxon>Peptostreptococcales</taxon>
        <taxon>Natronincolaceae</taxon>
        <taxon>Alkaliphilus</taxon>
    </lineage>
</organism>
<dbReference type="KEGG" id="aoe:Clos_0346"/>
<dbReference type="HOGENOM" id="CLU_1399915_0_0_9"/>